<dbReference type="Gramene" id="CDF33340">
    <property type="protein sequence ID" value="CDF33340"/>
    <property type="gene ID" value="CHC_T00001930001"/>
</dbReference>
<evidence type="ECO:0000256" key="1">
    <source>
        <dbReference type="SAM" id="MobiDB-lite"/>
    </source>
</evidence>
<feature type="compositionally biased region" description="Basic residues" evidence="1">
    <location>
        <begin position="21"/>
        <end position="30"/>
    </location>
</feature>
<dbReference type="KEGG" id="ccp:CHC_T00001930001"/>
<evidence type="ECO:0000313" key="3">
    <source>
        <dbReference type="Proteomes" id="UP000012073"/>
    </source>
</evidence>
<proteinExistence type="predicted"/>
<dbReference type="RefSeq" id="XP_005713143.1">
    <property type="nucleotide sequence ID" value="XM_005713086.1"/>
</dbReference>
<name>R7Q794_CHOCR</name>
<dbReference type="GeneID" id="17320904"/>
<accession>R7Q794</accession>
<dbReference type="Proteomes" id="UP000012073">
    <property type="component" value="Unassembled WGS sequence"/>
</dbReference>
<dbReference type="EMBL" id="HG001642">
    <property type="protein sequence ID" value="CDF33340.1"/>
    <property type="molecule type" value="Genomic_DNA"/>
</dbReference>
<protein>
    <submittedName>
        <fullName evidence="2">Uncharacterized protein</fullName>
    </submittedName>
</protein>
<dbReference type="AlphaFoldDB" id="R7Q794"/>
<gene>
    <name evidence="2" type="ORF">CHC_T00001930001</name>
</gene>
<keyword evidence="3" id="KW-1185">Reference proteome</keyword>
<organism evidence="2 3">
    <name type="scientific">Chondrus crispus</name>
    <name type="common">Carrageen Irish moss</name>
    <name type="synonym">Polymorpha crispa</name>
    <dbReference type="NCBI Taxonomy" id="2769"/>
    <lineage>
        <taxon>Eukaryota</taxon>
        <taxon>Rhodophyta</taxon>
        <taxon>Florideophyceae</taxon>
        <taxon>Rhodymeniophycidae</taxon>
        <taxon>Gigartinales</taxon>
        <taxon>Gigartinaceae</taxon>
        <taxon>Chondrus</taxon>
    </lineage>
</organism>
<sequence>MSLPKAPPSATHADQPPRTQNGRHVHTIHHHPPPVLLKARRSQPLCFPPFSELSLPNCTNLPASLAALVPRHYFKHVHL</sequence>
<feature type="region of interest" description="Disordered" evidence="1">
    <location>
        <begin position="1"/>
        <end position="30"/>
    </location>
</feature>
<evidence type="ECO:0000313" key="2">
    <source>
        <dbReference type="EMBL" id="CDF33340.1"/>
    </source>
</evidence>
<reference evidence="3" key="1">
    <citation type="journal article" date="2013" name="Proc. Natl. Acad. Sci. U.S.A.">
        <title>Genome structure and metabolic features in the red seaweed Chondrus crispus shed light on evolution of the Archaeplastida.</title>
        <authorList>
            <person name="Collen J."/>
            <person name="Porcel B."/>
            <person name="Carre W."/>
            <person name="Ball S.G."/>
            <person name="Chaparro C."/>
            <person name="Tonon T."/>
            <person name="Barbeyron T."/>
            <person name="Michel G."/>
            <person name="Noel B."/>
            <person name="Valentin K."/>
            <person name="Elias M."/>
            <person name="Artiguenave F."/>
            <person name="Arun A."/>
            <person name="Aury J.M."/>
            <person name="Barbosa-Neto J.F."/>
            <person name="Bothwell J.H."/>
            <person name="Bouget F.Y."/>
            <person name="Brillet L."/>
            <person name="Cabello-Hurtado F."/>
            <person name="Capella-Gutierrez S."/>
            <person name="Charrier B."/>
            <person name="Cladiere L."/>
            <person name="Cock J.M."/>
            <person name="Coelho S.M."/>
            <person name="Colleoni C."/>
            <person name="Czjzek M."/>
            <person name="Da Silva C."/>
            <person name="Delage L."/>
            <person name="Denoeud F."/>
            <person name="Deschamps P."/>
            <person name="Dittami S.M."/>
            <person name="Gabaldon T."/>
            <person name="Gachon C.M."/>
            <person name="Groisillier A."/>
            <person name="Herve C."/>
            <person name="Jabbari K."/>
            <person name="Katinka M."/>
            <person name="Kloareg B."/>
            <person name="Kowalczyk N."/>
            <person name="Labadie K."/>
            <person name="Leblanc C."/>
            <person name="Lopez P.J."/>
            <person name="McLachlan D.H."/>
            <person name="Meslet-Cladiere L."/>
            <person name="Moustafa A."/>
            <person name="Nehr Z."/>
            <person name="Nyvall Collen P."/>
            <person name="Panaud O."/>
            <person name="Partensky F."/>
            <person name="Poulain J."/>
            <person name="Rensing S.A."/>
            <person name="Rousvoal S."/>
            <person name="Samson G."/>
            <person name="Symeonidi A."/>
            <person name="Weissenbach J."/>
            <person name="Zambounis A."/>
            <person name="Wincker P."/>
            <person name="Boyen C."/>
        </authorList>
    </citation>
    <scope>NUCLEOTIDE SEQUENCE [LARGE SCALE GENOMIC DNA]</scope>
    <source>
        <strain evidence="3">cv. Stackhouse</strain>
    </source>
</reference>